<dbReference type="Proteomes" id="UP000199382">
    <property type="component" value="Unassembled WGS sequence"/>
</dbReference>
<evidence type="ECO:0000313" key="1">
    <source>
        <dbReference type="EMBL" id="SDM01114.1"/>
    </source>
</evidence>
<protein>
    <submittedName>
        <fullName evidence="1">Uncharacterized protein</fullName>
    </submittedName>
</protein>
<proteinExistence type="predicted"/>
<dbReference type="EMBL" id="FNEK01000146">
    <property type="protein sequence ID" value="SDM01114.1"/>
    <property type="molecule type" value="Genomic_DNA"/>
</dbReference>
<dbReference type="RefSeq" id="WP_093165019.1">
    <property type="nucleotide sequence ID" value="NZ_FNEK01000146.1"/>
</dbReference>
<name>A0A1G9PQS3_9RHOB</name>
<gene>
    <name evidence="1" type="ORF">SAMN04488026_11466</name>
</gene>
<reference evidence="1 2" key="1">
    <citation type="submission" date="2016-10" db="EMBL/GenBank/DDBJ databases">
        <authorList>
            <person name="de Groot N.N."/>
        </authorList>
    </citation>
    <scope>NUCLEOTIDE SEQUENCE [LARGE SCALE GENOMIC DNA]</scope>
    <source>
        <strain evidence="1 2">DSM 25294</strain>
    </source>
</reference>
<evidence type="ECO:0000313" key="2">
    <source>
        <dbReference type="Proteomes" id="UP000199382"/>
    </source>
</evidence>
<organism evidence="1 2">
    <name type="scientific">Aliiruegeria lutimaris</name>
    <dbReference type="NCBI Taxonomy" id="571298"/>
    <lineage>
        <taxon>Bacteria</taxon>
        <taxon>Pseudomonadati</taxon>
        <taxon>Pseudomonadota</taxon>
        <taxon>Alphaproteobacteria</taxon>
        <taxon>Rhodobacterales</taxon>
        <taxon>Roseobacteraceae</taxon>
        <taxon>Aliiruegeria</taxon>
    </lineage>
</organism>
<dbReference type="AlphaFoldDB" id="A0A1G9PQS3"/>
<keyword evidence="2" id="KW-1185">Reference proteome</keyword>
<sequence length="78" mass="8878">MYEFLVLLSTFLVFAVLFFLFQPLLVRTANALTNPFFQRLARSATEEKDDPVLPFEQVIQELQAARRAREAVSGPSMA</sequence>
<accession>A0A1G9PQS3</accession>